<evidence type="ECO:0000313" key="3">
    <source>
        <dbReference type="EMBL" id="MBS0125373.1"/>
    </source>
</evidence>
<dbReference type="Pfam" id="PF22776">
    <property type="entry name" value="K_trans_C"/>
    <property type="match status" value="1"/>
</dbReference>
<reference evidence="3" key="1">
    <citation type="submission" date="2021-04" db="EMBL/GenBank/DDBJ databases">
        <authorList>
            <person name="Yoon J."/>
        </authorList>
    </citation>
    <scope>NUCLEOTIDE SEQUENCE</scope>
    <source>
        <strain evidence="3">KMU-90</strain>
    </source>
</reference>
<dbReference type="RefSeq" id="WP_212537349.1">
    <property type="nucleotide sequence ID" value="NZ_JAGTUU010000006.1"/>
</dbReference>
<sequence>MSFFLGLRRIVFSPTVGMPVWQDRLYILMSRLATDPSDFYLLPRDRVVEMGSQMAV</sequence>
<accession>A0A8J8BAM8</accession>
<dbReference type="GO" id="GO:0015293">
    <property type="term" value="F:symporter activity"/>
    <property type="evidence" value="ECO:0007669"/>
    <property type="project" value="UniProtKB-KW"/>
</dbReference>
<protein>
    <recommendedName>
        <fullName evidence="2">K+ potassium transporter C-terminal domain-containing protein</fullName>
    </recommendedName>
</protein>
<proteinExistence type="predicted"/>
<dbReference type="InterPro" id="IPR053952">
    <property type="entry name" value="K_trans_C"/>
</dbReference>
<name>A0A8J8BAM8_9RHOB</name>
<evidence type="ECO:0000256" key="1">
    <source>
        <dbReference type="ARBA" id="ARBA00022847"/>
    </source>
</evidence>
<evidence type="ECO:0000313" key="4">
    <source>
        <dbReference type="Proteomes" id="UP000681356"/>
    </source>
</evidence>
<keyword evidence="4" id="KW-1185">Reference proteome</keyword>
<evidence type="ECO:0000259" key="2">
    <source>
        <dbReference type="Pfam" id="PF22776"/>
    </source>
</evidence>
<comment type="caution">
    <text evidence="3">The sequence shown here is derived from an EMBL/GenBank/DDBJ whole genome shotgun (WGS) entry which is preliminary data.</text>
</comment>
<dbReference type="EMBL" id="JAGTUU010000006">
    <property type="protein sequence ID" value="MBS0125373.1"/>
    <property type="molecule type" value="Genomic_DNA"/>
</dbReference>
<organism evidence="3 4">
    <name type="scientific">Thetidibacter halocola</name>
    <dbReference type="NCBI Taxonomy" id="2827239"/>
    <lineage>
        <taxon>Bacteria</taxon>
        <taxon>Pseudomonadati</taxon>
        <taxon>Pseudomonadota</taxon>
        <taxon>Alphaproteobacteria</taxon>
        <taxon>Rhodobacterales</taxon>
        <taxon>Roseobacteraceae</taxon>
        <taxon>Thetidibacter</taxon>
    </lineage>
</organism>
<dbReference type="AlphaFoldDB" id="A0A8J8BAM8"/>
<keyword evidence="1" id="KW-0769">Symport</keyword>
<feature type="domain" description="K+ potassium transporter C-terminal" evidence="2">
    <location>
        <begin position="1"/>
        <end position="55"/>
    </location>
</feature>
<keyword evidence="1" id="KW-0813">Transport</keyword>
<gene>
    <name evidence="3" type="ORF">KB874_14875</name>
</gene>
<dbReference type="Proteomes" id="UP000681356">
    <property type="component" value="Unassembled WGS sequence"/>
</dbReference>